<organism evidence="1 2">
    <name type="scientific">Burkholderia mallei (strain NCTC 10229)</name>
    <dbReference type="NCBI Taxonomy" id="412022"/>
    <lineage>
        <taxon>Bacteria</taxon>
        <taxon>Pseudomonadati</taxon>
        <taxon>Pseudomonadota</taxon>
        <taxon>Betaproteobacteria</taxon>
        <taxon>Burkholderiales</taxon>
        <taxon>Burkholderiaceae</taxon>
        <taxon>Burkholderia</taxon>
        <taxon>pseudomallei group</taxon>
    </lineage>
</organism>
<gene>
    <name evidence="1" type="ordered locus">BMA10229_1906</name>
</gene>
<evidence type="ECO:0000313" key="2">
    <source>
        <dbReference type="Proteomes" id="UP000002283"/>
    </source>
</evidence>
<sequence length="41" mass="4312">MSDDESTPAKRFSSASIFSMACAEAPCPTIAAARSAPFLFQ</sequence>
<dbReference type="Proteomes" id="UP000002283">
    <property type="component" value="Chromosome II"/>
</dbReference>
<reference evidence="1 2" key="1">
    <citation type="submission" date="2007-01" db="EMBL/GenBank/DDBJ databases">
        <authorList>
            <person name="DeShazer D."/>
            <person name="Woods D.E."/>
            <person name="Nierman W.C."/>
        </authorList>
    </citation>
    <scope>NUCLEOTIDE SEQUENCE [LARGE SCALE GENOMIC DNA]</scope>
    <source>
        <strain evidence="1 2">NCTC 10229</strain>
    </source>
</reference>
<dbReference type="HOGENOM" id="CLU_3266900_0_0_4"/>
<name>A2S184_BURM9</name>
<protein>
    <submittedName>
        <fullName evidence="1">Uncharacterized protein</fullName>
    </submittedName>
</protein>
<evidence type="ECO:0000313" key="1">
    <source>
        <dbReference type="EMBL" id="ABM99496.2"/>
    </source>
</evidence>
<dbReference type="AlphaFoldDB" id="A2S184"/>
<dbReference type="EMBL" id="CP000545">
    <property type="protein sequence ID" value="ABM99496.2"/>
    <property type="molecule type" value="Genomic_DNA"/>
</dbReference>
<accession>A2S184</accession>
<dbReference type="KEGG" id="bml:BMA10229_1906"/>
<proteinExistence type="predicted"/>